<evidence type="ECO:0000313" key="8">
    <source>
        <dbReference type="EMBL" id="TQJ00499.1"/>
    </source>
</evidence>
<evidence type="ECO:0000256" key="6">
    <source>
        <dbReference type="SAM" id="Phobius"/>
    </source>
</evidence>
<dbReference type="SUPFAM" id="SSF103473">
    <property type="entry name" value="MFS general substrate transporter"/>
    <property type="match status" value="1"/>
</dbReference>
<dbReference type="AlphaFoldDB" id="A0A542DBQ2"/>
<dbReference type="PANTHER" id="PTHR43124">
    <property type="entry name" value="PURINE EFFLUX PUMP PBUE"/>
    <property type="match status" value="1"/>
</dbReference>
<feature type="transmembrane region" description="Helical" evidence="6">
    <location>
        <begin position="144"/>
        <end position="169"/>
    </location>
</feature>
<sequence>MMTMTTHTDRVEPSRLARGTILAAATLTIMAPAVVAPSLPRMEQVFADQPAASLLVRLAMTVTSLMIAISAPVSGLVADRAGRRPLLVSCLTLYAVSGTVGYFVTDLYLLLVTRALLGIAIGGIMTAVSTTITDWFEGPRRASFLGLQQAFASLGGVVFLPLAGVLATIDWRVPFWLYSLAAVVALFAILAVRDRQRDEPGIATGRGRVATGPVLGIYALALVATTVFYMAPTQVPFLLEGLGIGPGLVGVVVAGSTLTSMLGALRFPALRRRLGSATITTISIALLGVGWLLVGGIGTVAGVAAGLLVGGAGVGLAVPNLNLRLSELAPPARRGRVLSGLVAGIFLGQFLSPLAAQPLVRTIGIGDTFTWAGIAMLAGAAIAVAVAGSRKRNTG</sequence>
<dbReference type="Proteomes" id="UP000320876">
    <property type="component" value="Unassembled WGS sequence"/>
</dbReference>
<dbReference type="GO" id="GO:0005886">
    <property type="term" value="C:plasma membrane"/>
    <property type="evidence" value="ECO:0007669"/>
    <property type="project" value="UniProtKB-SubCell"/>
</dbReference>
<evidence type="ECO:0000256" key="4">
    <source>
        <dbReference type="ARBA" id="ARBA00022989"/>
    </source>
</evidence>
<evidence type="ECO:0000256" key="1">
    <source>
        <dbReference type="ARBA" id="ARBA00004651"/>
    </source>
</evidence>
<feature type="transmembrane region" description="Helical" evidence="6">
    <location>
        <begin position="300"/>
        <end position="323"/>
    </location>
</feature>
<feature type="transmembrane region" description="Helical" evidence="6">
    <location>
        <begin position="213"/>
        <end position="231"/>
    </location>
</feature>
<keyword evidence="9" id="KW-1185">Reference proteome</keyword>
<dbReference type="InterPro" id="IPR020846">
    <property type="entry name" value="MFS_dom"/>
</dbReference>
<feature type="transmembrane region" description="Helical" evidence="6">
    <location>
        <begin position="368"/>
        <end position="388"/>
    </location>
</feature>
<evidence type="ECO:0000313" key="9">
    <source>
        <dbReference type="Proteomes" id="UP000320876"/>
    </source>
</evidence>
<feature type="transmembrane region" description="Helical" evidence="6">
    <location>
        <begin position="85"/>
        <end position="105"/>
    </location>
</feature>
<dbReference type="Gene3D" id="1.20.1250.20">
    <property type="entry name" value="MFS general substrate transporter like domains"/>
    <property type="match status" value="1"/>
</dbReference>
<dbReference type="PANTHER" id="PTHR43124:SF3">
    <property type="entry name" value="CHLORAMPHENICOL EFFLUX PUMP RV0191"/>
    <property type="match status" value="1"/>
</dbReference>
<feature type="transmembrane region" description="Helical" evidence="6">
    <location>
        <begin position="274"/>
        <end position="294"/>
    </location>
</feature>
<keyword evidence="2" id="KW-1003">Cell membrane</keyword>
<feature type="transmembrane region" description="Helical" evidence="6">
    <location>
        <begin position="21"/>
        <end position="39"/>
    </location>
</feature>
<dbReference type="EMBL" id="VFML01000001">
    <property type="protein sequence ID" value="TQJ00499.1"/>
    <property type="molecule type" value="Genomic_DNA"/>
</dbReference>
<feature type="domain" description="Major facilitator superfamily (MFS) profile" evidence="7">
    <location>
        <begin position="12"/>
        <end position="391"/>
    </location>
</feature>
<name>A0A542DBQ2_AMYCI</name>
<dbReference type="InterPro" id="IPR050189">
    <property type="entry name" value="MFS_Efflux_Transporters"/>
</dbReference>
<evidence type="ECO:0000256" key="5">
    <source>
        <dbReference type="ARBA" id="ARBA00023136"/>
    </source>
</evidence>
<keyword evidence="5 6" id="KW-0472">Membrane</keyword>
<feature type="transmembrane region" description="Helical" evidence="6">
    <location>
        <begin position="111"/>
        <end position="132"/>
    </location>
</feature>
<evidence type="ECO:0000256" key="2">
    <source>
        <dbReference type="ARBA" id="ARBA00022475"/>
    </source>
</evidence>
<reference evidence="8 9" key="1">
    <citation type="submission" date="2019-06" db="EMBL/GenBank/DDBJ databases">
        <title>Sequencing the genomes of 1000 actinobacteria strains.</title>
        <authorList>
            <person name="Klenk H.-P."/>
        </authorList>
    </citation>
    <scope>NUCLEOTIDE SEQUENCE [LARGE SCALE GENOMIC DNA]</scope>
    <source>
        <strain evidence="8 9">DSM 45679</strain>
    </source>
</reference>
<comment type="subcellular location">
    <subcellularLocation>
        <location evidence="1">Cell membrane</location>
        <topology evidence="1">Multi-pass membrane protein</topology>
    </subcellularLocation>
</comment>
<evidence type="ECO:0000256" key="3">
    <source>
        <dbReference type="ARBA" id="ARBA00022692"/>
    </source>
</evidence>
<dbReference type="PROSITE" id="PS00216">
    <property type="entry name" value="SUGAR_TRANSPORT_1"/>
    <property type="match status" value="1"/>
</dbReference>
<feature type="transmembrane region" description="Helical" evidence="6">
    <location>
        <begin position="335"/>
        <end position="356"/>
    </location>
</feature>
<dbReference type="Pfam" id="PF07690">
    <property type="entry name" value="MFS_1"/>
    <property type="match status" value="1"/>
</dbReference>
<gene>
    <name evidence="8" type="ORF">FB471_0125</name>
</gene>
<accession>A0A542DBQ2</accession>
<feature type="transmembrane region" description="Helical" evidence="6">
    <location>
        <begin position="51"/>
        <end position="73"/>
    </location>
</feature>
<comment type="caution">
    <text evidence="8">The sequence shown here is derived from an EMBL/GenBank/DDBJ whole genome shotgun (WGS) entry which is preliminary data.</text>
</comment>
<proteinExistence type="predicted"/>
<feature type="transmembrane region" description="Helical" evidence="6">
    <location>
        <begin position="175"/>
        <end position="192"/>
    </location>
</feature>
<dbReference type="PROSITE" id="PS50850">
    <property type="entry name" value="MFS"/>
    <property type="match status" value="1"/>
</dbReference>
<keyword evidence="4 6" id="KW-1133">Transmembrane helix</keyword>
<dbReference type="InterPro" id="IPR011701">
    <property type="entry name" value="MFS"/>
</dbReference>
<keyword evidence="3 6" id="KW-0812">Transmembrane</keyword>
<organism evidence="8 9">
    <name type="scientific">Amycolatopsis cihanbeyliensis</name>
    <dbReference type="NCBI Taxonomy" id="1128664"/>
    <lineage>
        <taxon>Bacteria</taxon>
        <taxon>Bacillati</taxon>
        <taxon>Actinomycetota</taxon>
        <taxon>Actinomycetes</taxon>
        <taxon>Pseudonocardiales</taxon>
        <taxon>Pseudonocardiaceae</taxon>
        <taxon>Amycolatopsis</taxon>
    </lineage>
</organism>
<dbReference type="InterPro" id="IPR005829">
    <property type="entry name" value="Sugar_transporter_CS"/>
</dbReference>
<dbReference type="InterPro" id="IPR036259">
    <property type="entry name" value="MFS_trans_sf"/>
</dbReference>
<dbReference type="CDD" id="cd17473">
    <property type="entry name" value="MFS_arabinose_efflux_permease_like"/>
    <property type="match status" value="1"/>
</dbReference>
<evidence type="ECO:0000259" key="7">
    <source>
        <dbReference type="PROSITE" id="PS50850"/>
    </source>
</evidence>
<protein>
    <submittedName>
        <fullName evidence="8">Putative MFS family arabinose efflux permease</fullName>
    </submittedName>
</protein>
<dbReference type="GO" id="GO:0022857">
    <property type="term" value="F:transmembrane transporter activity"/>
    <property type="evidence" value="ECO:0007669"/>
    <property type="project" value="InterPro"/>
</dbReference>
<feature type="transmembrane region" description="Helical" evidence="6">
    <location>
        <begin position="243"/>
        <end position="262"/>
    </location>
</feature>